<evidence type="ECO:0000256" key="1">
    <source>
        <dbReference type="SAM" id="MobiDB-lite"/>
    </source>
</evidence>
<evidence type="ECO:0000313" key="2">
    <source>
        <dbReference type="EMBL" id="PLW34901.1"/>
    </source>
</evidence>
<dbReference type="EMBL" id="PGCI01000188">
    <property type="protein sequence ID" value="PLW34901.1"/>
    <property type="molecule type" value="Genomic_DNA"/>
</dbReference>
<feature type="region of interest" description="Disordered" evidence="1">
    <location>
        <begin position="83"/>
        <end position="110"/>
    </location>
</feature>
<dbReference type="EMBL" id="PGCJ01000042">
    <property type="protein sequence ID" value="PLW54671.1"/>
    <property type="molecule type" value="Genomic_DNA"/>
</dbReference>
<organism evidence="2 5">
    <name type="scientific">Puccinia coronata f. sp. avenae</name>
    <dbReference type="NCBI Taxonomy" id="200324"/>
    <lineage>
        <taxon>Eukaryota</taxon>
        <taxon>Fungi</taxon>
        <taxon>Dikarya</taxon>
        <taxon>Basidiomycota</taxon>
        <taxon>Pucciniomycotina</taxon>
        <taxon>Pucciniomycetes</taxon>
        <taxon>Pucciniales</taxon>
        <taxon>Pucciniaceae</taxon>
        <taxon>Puccinia</taxon>
    </lineage>
</organism>
<gene>
    <name evidence="3" type="ORF">PCANC_11649</name>
    <name evidence="2" type="ORF">PCASD_14763</name>
</gene>
<proteinExistence type="predicted"/>
<protein>
    <submittedName>
        <fullName evidence="2">Uncharacterized protein</fullName>
    </submittedName>
</protein>
<comment type="caution">
    <text evidence="2">The sequence shown here is derived from an EMBL/GenBank/DDBJ whole genome shotgun (WGS) entry which is preliminary data.</text>
</comment>
<reference evidence="4 5" key="1">
    <citation type="submission" date="2017-11" db="EMBL/GenBank/DDBJ databases">
        <title>De novo assembly and phasing of dikaryotic genomes from two isolates of Puccinia coronata f. sp. avenae, the causal agent of oat crown rust.</title>
        <authorList>
            <person name="Miller M.E."/>
            <person name="Zhang Y."/>
            <person name="Omidvar V."/>
            <person name="Sperschneider J."/>
            <person name="Schwessinger B."/>
            <person name="Raley C."/>
            <person name="Palmer J.M."/>
            <person name="Garnica D."/>
            <person name="Upadhyaya N."/>
            <person name="Rathjen J."/>
            <person name="Taylor J.M."/>
            <person name="Park R.F."/>
            <person name="Dodds P.N."/>
            <person name="Hirsch C.D."/>
            <person name="Kianian S.F."/>
            <person name="Figueroa M."/>
        </authorList>
    </citation>
    <scope>NUCLEOTIDE SEQUENCE [LARGE SCALE GENOMIC DNA]</scope>
    <source>
        <strain evidence="3">12NC29</strain>
        <strain evidence="2">12SD80</strain>
    </source>
</reference>
<accession>A0A2N5UAY1</accession>
<sequence length="137" mass="15186">MACQEMLKQPCSTSDLGQAPSNQSAFWPFKRVCPIMLSCWSAVGGFRVRGAKFLAAPLRLELSKLPGNPRTQLHSTYALAYFDHPPVPSRRPASQRPGQTRAGDKRRFSTPTLTWTTWGKDSTVPPWAVLGSKGEIR</sequence>
<keyword evidence="4" id="KW-1185">Reference proteome</keyword>
<dbReference type="Proteomes" id="UP000235392">
    <property type="component" value="Unassembled WGS sequence"/>
</dbReference>
<evidence type="ECO:0000313" key="5">
    <source>
        <dbReference type="Proteomes" id="UP000235392"/>
    </source>
</evidence>
<evidence type="ECO:0000313" key="3">
    <source>
        <dbReference type="EMBL" id="PLW54671.1"/>
    </source>
</evidence>
<name>A0A2N5UAY1_9BASI</name>
<evidence type="ECO:0000313" key="4">
    <source>
        <dbReference type="Proteomes" id="UP000235388"/>
    </source>
</evidence>
<dbReference type="Proteomes" id="UP000235388">
    <property type="component" value="Unassembled WGS sequence"/>
</dbReference>
<dbReference type="AlphaFoldDB" id="A0A2N5UAY1"/>